<protein>
    <submittedName>
        <fullName evidence="1">Uncharacterized protein</fullName>
    </submittedName>
</protein>
<dbReference type="OMA" id="HHIRNYV"/>
<reference evidence="1" key="1">
    <citation type="submission" date="2021-01" db="EMBL/GenBank/DDBJ databases">
        <authorList>
            <consortium name="Genoscope - CEA"/>
            <person name="William W."/>
        </authorList>
    </citation>
    <scope>NUCLEOTIDE SEQUENCE</scope>
</reference>
<organism evidence="1 2">
    <name type="scientific">Paramecium primaurelia</name>
    <dbReference type="NCBI Taxonomy" id="5886"/>
    <lineage>
        <taxon>Eukaryota</taxon>
        <taxon>Sar</taxon>
        <taxon>Alveolata</taxon>
        <taxon>Ciliophora</taxon>
        <taxon>Intramacronucleata</taxon>
        <taxon>Oligohymenophorea</taxon>
        <taxon>Peniculida</taxon>
        <taxon>Parameciidae</taxon>
        <taxon>Paramecium</taxon>
    </lineage>
</organism>
<dbReference type="EMBL" id="CAJJDM010000103">
    <property type="protein sequence ID" value="CAD8096247.1"/>
    <property type="molecule type" value="Genomic_DNA"/>
</dbReference>
<sequence>MNYIYHIKSPISLICIAPHKCQRKLCVECMYDHGVDTKQTVPINKFQDKAMKKLKDSKPGDTSKLNEQRMIFKVLLTQIDQMLKKILEELSQSIKQVYDQIEKENQSYLNLINENTNLAESSYTDIEKLVNIVDGPTLYNWNVEKNSYLIDLNKQKSLVGSAYQDFYRKVRRRDLIDSIIDQVSIQVISKGKKKFIK</sequence>
<evidence type="ECO:0000313" key="1">
    <source>
        <dbReference type="EMBL" id="CAD8096247.1"/>
    </source>
</evidence>
<keyword evidence="2" id="KW-1185">Reference proteome</keyword>
<proteinExistence type="predicted"/>
<dbReference type="AlphaFoldDB" id="A0A8S1NSM2"/>
<accession>A0A8S1NSM2</accession>
<comment type="caution">
    <text evidence="1">The sequence shown here is derived from an EMBL/GenBank/DDBJ whole genome shotgun (WGS) entry which is preliminary data.</text>
</comment>
<evidence type="ECO:0000313" key="2">
    <source>
        <dbReference type="Proteomes" id="UP000688137"/>
    </source>
</evidence>
<dbReference type="Proteomes" id="UP000688137">
    <property type="component" value="Unassembled WGS sequence"/>
</dbReference>
<name>A0A8S1NSM2_PARPR</name>
<gene>
    <name evidence="1" type="ORF">PPRIM_AZ9-3.1.T1000176</name>
</gene>